<evidence type="ECO:0000313" key="3">
    <source>
        <dbReference type="EMBL" id="XCG48615.1"/>
    </source>
</evidence>
<feature type="region of interest" description="Disordered" evidence="1">
    <location>
        <begin position="21"/>
        <end position="44"/>
    </location>
</feature>
<accession>A0AAU8CQW5</accession>
<dbReference type="RefSeq" id="WP_353643853.1">
    <property type="nucleotide sequence ID" value="NZ_CP159253.1"/>
</dbReference>
<organism evidence="3">
    <name type="scientific">Mesorhizobium sp. WSM2240</name>
    <dbReference type="NCBI Taxonomy" id="3228851"/>
    <lineage>
        <taxon>Bacteria</taxon>
        <taxon>Pseudomonadati</taxon>
        <taxon>Pseudomonadota</taxon>
        <taxon>Alphaproteobacteria</taxon>
        <taxon>Hyphomicrobiales</taxon>
        <taxon>Phyllobacteriaceae</taxon>
        <taxon>Mesorhizobium</taxon>
    </lineage>
</organism>
<feature type="signal peptide" evidence="2">
    <location>
        <begin position="1"/>
        <end position="23"/>
    </location>
</feature>
<sequence length="124" mass="12532">MRMITILAAGVTLAFAVPANAQAQATQPPAEAPATAPEAPGGAQTQIRSVNIVDMTELPEATQTQVNEVVAQGGEASLQQLRTTIDANPEIKSALEAKGLTSANVIAASMGPEGALTLVTKKAG</sequence>
<evidence type="ECO:0000256" key="2">
    <source>
        <dbReference type="SAM" id="SignalP"/>
    </source>
</evidence>
<keyword evidence="2" id="KW-0732">Signal</keyword>
<name>A0AAU8CQW5_9HYPH</name>
<feature type="chain" id="PRO_5043380950" evidence="2">
    <location>
        <begin position="24"/>
        <end position="124"/>
    </location>
</feature>
<reference evidence="3" key="1">
    <citation type="submission" date="2024-06" db="EMBL/GenBank/DDBJ databases">
        <title>Mesorhizobium karijinii sp. nov., a symbiont of the iconic Swainsona formosa from arid Australia.</title>
        <authorList>
            <person name="Hill Y.J."/>
            <person name="Watkin E.L.J."/>
            <person name="O'Hara G.W."/>
            <person name="Terpolilli J."/>
            <person name="Tye M.L."/>
            <person name="Kohlmeier M.G."/>
        </authorList>
    </citation>
    <scope>NUCLEOTIDE SEQUENCE</scope>
    <source>
        <strain evidence="3">WSM2240</strain>
    </source>
</reference>
<gene>
    <name evidence="3" type="ORF">ABVK50_25885</name>
</gene>
<evidence type="ECO:0000256" key="1">
    <source>
        <dbReference type="SAM" id="MobiDB-lite"/>
    </source>
</evidence>
<dbReference type="EMBL" id="CP159253">
    <property type="protein sequence ID" value="XCG48615.1"/>
    <property type="molecule type" value="Genomic_DNA"/>
</dbReference>
<dbReference type="AlphaFoldDB" id="A0AAU8CQW5"/>
<protein>
    <submittedName>
        <fullName evidence="3">Uncharacterized protein</fullName>
    </submittedName>
</protein>
<proteinExistence type="predicted"/>